<dbReference type="InterPro" id="IPR004136">
    <property type="entry name" value="NMO"/>
</dbReference>
<keyword evidence="2" id="KW-0288">FMN</keyword>
<proteinExistence type="predicted"/>
<comment type="caution">
    <text evidence="4">The sequence shown here is derived from an EMBL/GenBank/DDBJ whole genome shotgun (WGS) entry which is preliminary data.</text>
</comment>
<keyword evidence="3" id="KW-0560">Oxidoreductase</keyword>
<evidence type="ECO:0000256" key="1">
    <source>
        <dbReference type="ARBA" id="ARBA00022630"/>
    </source>
</evidence>
<reference evidence="4 5" key="1">
    <citation type="submission" date="2011-03" db="EMBL/GenBank/DDBJ databases">
        <authorList>
            <person name="Weinstock G."/>
            <person name="Sodergren E."/>
            <person name="Clifton S."/>
            <person name="Fulton L."/>
            <person name="Fulton B."/>
            <person name="Courtney L."/>
            <person name="Fronick C."/>
            <person name="Harrison M."/>
            <person name="Strong C."/>
            <person name="Farmer C."/>
            <person name="Delahaunty K."/>
            <person name="Markovic C."/>
            <person name="Hall O."/>
            <person name="Minx P."/>
            <person name="Tomlinson C."/>
            <person name="Mitreva M."/>
            <person name="Hou S."/>
            <person name="Chen J."/>
            <person name="Wollam A."/>
            <person name="Pepin K.H."/>
            <person name="Johnson M."/>
            <person name="Bhonagiri V."/>
            <person name="Zhang X."/>
            <person name="Suruliraj S."/>
            <person name="Warren W."/>
            <person name="Chinwalla A."/>
            <person name="Mardis E.R."/>
            <person name="Wilson R.K."/>
        </authorList>
    </citation>
    <scope>NUCLEOTIDE SEQUENCE [LARGE SCALE GENOMIC DNA]</scope>
    <source>
        <strain evidence="4 5">YIT 11840</strain>
    </source>
</reference>
<keyword evidence="1" id="KW-0285">Flavoprotein</keyword>
<name>G5SUS4_9BACT</name>
<accession>G5SUS4</accession>
<keyword evidence="4" id="KW-0223">Dioxygenase</keyword>
<dbReference type="CDD" id="cd04730">
    <property type="entry name" value="NPD_like"/>
    <property type="match status" value="1"/>
</dbReference>
<dbReference type="GO" id="GO:0051213">
    <property type="term" value="F:dioxygenase activity"/>
    <property type="evidence" value="ECO:0007669"/>
    <property type="project" value="UniProtKB-KW"/>
</dbReference>
<dbReference type="STRING" id="762968.HMPREF9441_03135"/>
<dbReference type="PATRIC" id="fig|762968.3.peg.2769"/>
<evidence type="ECO:0000256" key="3">
    <source>
        <dbReference type="ARBA" id="ARBA00023002"/>
    </source>
</evidence>
<organism evidence="4 5">
    <name type="scientific">Paraprevotella clara YIT 11840</name>
    <dbReference type="NCBI Taxonomy" id="762968"/>
    <lineage>
        <taxon>Bacteria</taxon>
        <taxon>Pseudomonadati</taxon>
        <taxon>Bacteroidota</taxon>
        <taxon>Bacteroidia</taxon>
        <taxon>Bacteroidales</taxon>
        <taxon>Prevotellaceae</taxon>
        <taxon>Paraprevotella</taxon>
    </lineage>
</organism>
<dbReference type="HOGENOM" id="CLU_038732_1_1_10"/>
<sequence>MIYNLLHNIKNQDITYIPENRVTGRLSGHSPCTNWANPKNWPYRHHPIKNANSVGPKPRPAVFLLTFGKQQPQKQSDMNRICKLFGIRYPIIQGGMVWCSGWRLATAVSQAGGLGLLGAGSMHPETLVEHIRKMKAATDRPWGVNVPLMYPEIDRLMDILIREEVKIVFTSAGSPKKFTPMLHEAGVTVAHVVSSSKFARKCEEAGVDAIVAEGFEAGGHNGREETTTLTLIPQVRRATGLPVVAAGGIGSGEAMLAAMALGAEGVQIGTLFALSAESSASEAFKQRCLALDEGGTMLCLKKLSPTRLVRNGLFDKVAEAEARGAHAEELRDILGKAASKRGIFEGDTEQGELEIGQIASSVDAIRPAGDIVRQLVEDFRKAQKDVAAIDF</sequence>
<dbReference type="PANTHER" id="PTHR32332">
    <property type="entry name" value="2-NITROPROPANE DIOXYGENASE"/>
    <property type="match status" value="1"/>
</dbReference>
<dbReference type="eggNOG" id="COG2070">
    <property type="taxonomic scope" value="Bacteria"/>
</dbReference>
<dbReference type="Gene3D" id="3.20.20.70">
    <property type="entry name" value="Aldolase class I"/>
    <property type="match status" value="1"/>
</dbReference>
<gene>
    <name evidence="4" type="ORF">HMPREF9441_03135</name>
</gene>
<dbReference type="EMBL" id="AFFY01000047">
    <property type="protein sequence ID" value="EHG98991.1"/>
    <property type="molecule type" value="Genomic_DNA"/>
</dbReference>
<dbReference type="SUPFAM" id="SSF51412">
    <property type="entry name" value="Inosine monophosphate dehydrogenase (IMPDH)"/>
    <property type="match status" value="1"/>
</dbReference>
<evidence type="ECO:0000256" key="2">
    <source>
        <dbReference type="ARBA" id="ARBA00022643"/>
    </source>
</evidence>
<evidence type="ECO:0000313" key="5">
    <source>
        <dbReference type="Proteomes" id="UP000003598"/>
    </source>
</evidence>
<dbReference type="GO" id="GO:0018580">
    <property type="term" value="F:nitronate monooxygenase activity"/>
    <property type="evidence" value="ECO:0007669"/>
    <property type="project" value="InterPro"/>
</dbReference>
<dbReference type="InterPro" id="IPR013785">
    <property type="entry name" value="Aldolase_TIM"/>
</dbReference>
<dbReference type="AlphaFoldDB" id="G5SUS4"/>
<evidence type="ECO:0000313" key="4">
    <source>
        <dbReference type="EMBL" id="EHG98991.1"/>
    </source>
</evidence>
<dbReference type="Proteomes" id="UP000003598">
    <property type="component" value="Unassembled WGS sequence"/>
</dbReference>
<dbReference type="PANTHER" id="PTHR32332:SF20">
    <property type="entry name" value="2-NITROPROPANE DIOXYGENASE-LIKE PROTEIN"/>
    <property type="match status" value="1"/>
</dbReference>
<dbReference type="OrthoDB" id="9778912at2"/>
<dbReference type="Pfam" id="PF03060">
    <property type="entry name" value="NMO"/>
    <property type="match status" value="2"/>
</dbReference>
<keyword evidence="5" id="KW-1185">Reference proteome</keyword>
<protein>
    <submittedName>
        <fullName evidence="4">Oxidoreductase, 2-nitropropane dioxygenase family protein</fullName>
    </submittedName>
</protein>